<dbReference type="CDD" id="cd03443">
    <property type="entry name" value="PaaI_thioesterase"/>
    <property type="match status" value="1"/>
</dbReference>
<organism evidence="4 5">
    <name type="scientific">Jannaschia pagri</name>
    <dbReference type="NCBI Taxonomy" id="2829797"/>
    <lineage>
        <taxon>Bacteria</taxon>
        <taxon>Pseudomonadati</taxon>
        <taxon>Pseudomonadota</taxon>
        <taxon>Alphaproteobacteria</taxon>
        <taxon>Rhodobacterales</taxon>
        <taxon>Roseobacteraceae</taxon>
        <taxon>Jannaschia</taxon>
    </lineage>
</organism>
<evidence type="ECO:0000313" key="4">
    <source>
        <dbReference type="EMBL" id="GIT94208.1"/>
    </source>
</evidence>
<evidence type="ECO:0000256" key="1">
    <source>
        <dbReference type="ARBA" id="ARBA00008324"/>
    </source>
</evidence>
<evidence type="ECO:0000256" key="2">
    <source>
        <dbReference type="ARBA" id="ARBA00022801"/>
    </source>
</evidence>
<dbReference type="NCBIfam" id="TIGR00369">
    <property type="entry name" value="unchar_dom_1"/>
    <property type="match status" value="1"/>
</dbReference>
<evidence type="ECO:0000259" key="3">
    <source>
        <dbReference type="Pfam" id="PF03061"/>
    </source>
</evidence>
<keyword evidence="2" id="KW-0378">Hydrolase</keyword>
<dbReference type="PANTHER" id="PTHR21660">
    <property type="entry name" value="THIOESTERASE SUPERFAMILY MEMBER-RELATED"/>
    <property type="match status" value="1"/>
</dbReference>
<gene>
    <name evidence="4" type="ORF">JANAI62_08310</name>
</gene>
<dbReference type="Gene3D" id="3.10.129.10">
    <property type="entry name" value="Hotdog Thioesterase"/>
    <property type="match status" value="1"/>
</dbReference>
<reference evidence="4 5" key="1">
    <citation type="submission" date="2021-05" db="EMBL/GenBank/DDBJ databases">
        <title>Bacteria Genome sequencing.</title>
        <authorList>
            <person name="Takabe Y."/>
            <person name="Nakajima Y."/>
            <person name="Suzuki S."/>
            <person name="Shiozaki T."/>
        </authorList>
    </citation>
    <scope>NUCLEOTIDE SEQUENCE [LARGE SCALE GENOMIC DNA]</scope>
    <source>
        <strain evidence="4 5">AI_62</strain>
    </source>
</reference>
<dbReference type="RefSeq" id="WP_220747694.1">
    <property type="nucleotide sequence ID" value="NZ_BPFH01000001.1"/>
</dbReference>
<proteinExistence type="inferred from homology"/>
<dbReference type="InterPro" id="IPR003736">
    <property type="entry name" value="PAAI_dom"/>
</dbReference>
<evidence type="ECO:0000313" key="5">
    <source>
        <dbReference type="Proteomes" id="UP000786693"/>
    </source>
</evidence>
<dbReference type="Pfam" id="PF03061">
    <property type="entry name" value="4HBT"/>
    <property type="match status" value="1"/>
</dbReference>
<dbReference type="InterPro" id="IPR039298">
    <property type="entry name" value="ACOT13"/>
</dbReference>
<protein>
    <submittedName>
        <fullName evidence="4">Thioesterase</fullName>
    </submittedName>
</protein>
<dbReference type="InterPro" id="IPR006683">
    <property type="entry name" value="Thioestr_dom"/>
</dbReference>
<sequence>MGRVEDSFAQQGMMKTLGARLTHVGDGLVRIAATVSPATSQQHGAGHAGLTFSLADSAAGYAALTQMAPDMEVVTAEFRISLLAMARGEITAEGRVVRPGRRLIAVAADVWAADGTHVATALGTMVPVPKPAKTDT</sequence>
<name>A0ABQ4NIH8_9RHOB</name>
<dbReference type="InterPro" id="IPR029069">
    <property type="entry name" value="HotDog_dom_sf"/>
</dbReference>
<dbReference type="EMBL" id="BPFH01000001">
    <property type="protein sequence ID" value="GIT94208.1"/>
    <property type="molecule type" value="Genomic_DNA"/>
</dbReference>
<dbReference type="Proteomes" id="UP000786693">
    <property type="component" value="Unassembled WGS sequence"/>
</dbReference>
<keyword evidence="5" id="KW-1185">Reference proteome</keyword>
<dbReference type="PANTHER" id="PTHR21660:SF1">
    <property type="entry name" value="ACYL-COENZYME A THIOESTERASE 13"/>
    <property type="match status" value="1"/>
</dbReference>
<accession>A0ABQ4NIH8</accession>
<comment type="similarity">
    <text evidence="1">Belongs to the thioesterase PaaI family.</text>
</comment>
<dbReference type="SUPFAM" id="SSF54637">
    <property type="entry name" value="Thioesterase/thiol ester dehydrase-isomerase"/>
    <property type="match status" value="1"/>
</dbReference>
<comment type="caution">
    <text evidence="4">The sequence shown here is derived from an EMBL/GenBank/DDBJ whole genome shotgun (WGS) entry which is preliminary data.</text>
</comment>
<feature type="domain" description="Thioesterase" evidence="3">
    <location>
        <begin position="44"/>
        <end position="117"/>
    </location>
</feature>